<comment type="caution">
    <text evidence="1">The sequence shown here is derived from an EMBL/GenBank/DDBJ whole genome shotgun (WGS) entry which is preliminary data.</text>
</comment>
<evidence type="ECO:0000313" key="1">
    <source>
        <dbReference type="EMBL" id="MPN35193.1"/>
    </source>
</evidence>
<gene>
    <name evidence="1" type="ORF">SDC9_182690</name>
</gene>
<reference evidence="1" key="1">
    <citation type="submission" date="2019-08" db="EMBL/GenBank/DDBJ databases">
        <authorList>
            <person name="Kucharzyk K."/>
            <person name="Murdoch R.W."/>
            <person name="Higgins S."/>
            <person name="Loffler F."/>
        </authorList>
    </citation>
    <scope>NUCLEOTIDE SEQUENCE</scope>
</reference>
<accession>A0A645HHQ0</accession>
<protein>
    <submittedName>
        <fullName evidence="1">Uncharacterized protein</fullName>
    </submittedName>
</protein>
<name>A0A645HHQ0_9ZZZZ</name>
<organism evidence="1">
    <name type="scientific">bioreactor metagenome</name>
    <dbReference type="NCBI Taxonomy" id="1076179"/>
    <lineage>
        <taxon>unclassified sequences</taxon>
        <taxon>metagenomes</taxon>
        <taxon>ecological metagenomes</taxon>
    </lineage>
</organism>
<dbReference type="EMBL" id="VSSQ01088624">
    <property type="protein sequence ID" value="MPN35193.1"/>
    <property type="molecule type" value="Genomic_DNA"/>
</dbReference>
<dbReference type="AlphaFoldDB" id="A0A645HHQ0"/>
<proteinExistence type="predicted"/>
<sequence>MVPIGLAAGSGERLQEQLPTRVGSEYVLALVAPVEHMIDGSRIFHSKFPGHVIFMTRQFGSVKSEGETCGMSRVGLLRRLDSKPCWRGDNSGAEQKKLPVGIMTLRSQLDGDTKTYSLAGDETNHDGMPWLVGAAATSLMQ</sequence>